<comment type="caution">
    <text evidence="2">The sequence shown here is derived from an EMBL/GenBank/DDBJ whole genome shotgun (WGS) entry which is preliminary data.</text>
</comment>
<feature type="compositionally biased region" description="Basic and acidic residues" evidence="1">
    <location>
        <begin position="10"/>
        <end position="33"/>
    </location>
</feature>
<dbReference type="AlphaFoldDB" id="A0A316GAS3"/>
<evidence type="ECO:0000256" key="1">
    <source>
        <dbReference type="SAM" id="MobiDB-lite"/>
    </source>
</evidence>
<evidence type="ECO:0000313" key="2">
    <source>
        <dbReference type="EMBL" id="PWK57116.1"/>
    </source>
</evidence>
<organism evidence="2 3">
    <name type="scientific">Silicimonas algicola</name>
    <dbReference type="NCBI Taxonomy" id="1826607"/>
    <lineage>
        <taxon>Bacteria</taxon>
        <taxon>Pseudomonadati</taxon>
        <taxon>Pseudomonadota</taxon>
        <taxon>Alphaproteobacteria</taxon>
        <taxon>Rhodobacterales</taxon>
        <taxon>Paracoccaceae</taxon>
    </lineage>
</organism>
<dbReference type="EMBL" id="QGGV01000003">
    <property type="protein sequence ID" value="PWK57116.1"/>
    <property type="molecule type" value="Genomic_DNA"/>
</dbReference>
<keyword evidence="3" id="KW-1185">Reference proteome</keyword>
<gene>
    <name evidence="2" type="ORF">C8D95_103354</name>
</gene>
<dbReference type="KEGG" id="salo:EF888_09980"/>
<feature type="region of interest" description="Disordered" evidence="1">
    <location>
        <begin position="1"/>
        <end position="40"/>
    </location>
</feature>
<protein>
    <submittedName>
        <fullName evidence="2">Uncharacterized protein</fullName>
    </submittedName>
</protein>
<proteinExistence type="predicted"/>
<evidence type="ECO:0000313" key="3">
    <source>
        <dbReference type="Proteomes" id="UP000245390"/>
    </source>
</evidence>
<accession>A0A316GAS3</accession>
<reference evidence="2 3" key="1">
    <citation type="submission" date="2018-05" db="EMBL/GenBank/DDBJ databases">
        <title>Genomic Encyclopedia of Type Strains, Phase IV (KMG-IV): sequencing the most valuable type-strain genomes for metagenomic binning, comparative biology and taxonomic classification.</title>
        <authorList>
            <person name="Goeker M."/>
        </authorList>
    </citation>
    <scope>NUCLEOTIDE SEQUENCE [LARGE SCALE GENOMIC DNA]</scope>
    <source>
        <strain evidence="2 3">DSM 103371</strain>
    </source>
</reference>
<dbReference type="RefSeq" id="WP_109758863.1">
    <property type="nucleotide sequence ID" value="NZ_CP034588.1"/>
</dbReference>
<sequence length="60" mass="6729">MQTAAKKARLRDEETNASDDAARPDQTSSREDGAFVVPFPTSYRPATTEELEEMWDNVPV</sequence>
<name>A0A316GAS3_9RHOB</name>
<dbReference type="Proteomes" id="UP000245390">
    <property type="component" value="Unassembled WGS sequence"/>
</dbReference>